<evidence type="ECO:0000313" key="2">
    <source>
        <dbReference type="EMBL" id="PPQ31533.1"/>
    </source>
</evidence>
<proteinExistence type="predicted"/>
<dbReference type="EMBL" id="NHRY01000189">
    <property type="protein sequence ID" value="PPQ31533.1"/>
    <property type="molecule type" value="Genomic_DNA"/>
</dbReference>
<dbReference type="RefSeq" id="WP_104520065.1">
    <property type="nucleotide sequence ID" value="NZ_NHRY01000189.1"/>
</dbReference>
<dbReference type="AlphaFoldDB" id="A0A2S6NA86"/>
<name>A0A2S6NA86_RHOGL</name>
<evidence type="ECO:0000256" key="1">
    <source>
        <dbReference type="SAM" id="MobiDB-lite"/>
    </source>
</evidence>
<evidence type="ECO:0000313" key="3">
    <source>
        <dbReference type="Proteomes" id="UP000239724"/>
    </source>
</evidence>
<gene>
    <name evidence="2" type="ORF">CCS01_17245</name>
</gene>
<organism evidence="2 3">
    <name type="scientific">Rhodopila globiformis</name>
    <name type="common">Rhodopseudomonas globiformis</name>
    <dbReference type="NCBI Taxonomy" id="1071"/>
    <lineage>
        <taxon>Bacteria</taxon>
        <taxon>Pseudomonadati</taxon>
        <taxon>Pseudomonadota</taxon>
        <taxon>Alphaproteobacteria</taxon>
        <taxon>Acetobacterales</taxon>
        <taxon>Acetobacteraceae</taxon>
        <taxon>Rhodopila</taxon>
    </lineage>
</organism>
<dbReference type="Proteomes" id="UP000239724">
    <property type="component" value="Unassembled WGS sequence"/>
</dbReference>
<accession>A0A2S6NA86</accession>
<feature type="region of interest" description="Disordered" evidence="1">
    <location>
        <begin position="207"/>
        <end position="227"/>
    </location>
</feature>
<sequence length="227" mass="25208">MFQRKPRYLIDQHGELRHIYHRQGRFFPYFGRSLRPDAPNLSAVEINGKWVLVEVDGNEQKKATELKHAAHRRQSLLLRTLLGAAYAAIAWNGPFGHHWIGPAKLWVTAQAAALGASTVLQRVTEGVTMLLLDGLCLLLALLALRHALAALKFLLLEILYRLGFPFMKGAKADLLPTVPRKPLMSLNLPWKADFENPLDAARLMAAGGAGQPRGVPPVPKHRRLTGT</sequence>
<comment type="caution">
    <text evidence="2">The sequence shown here is derived from an EMBL/GenBank/DDBJ whole genome shotgun (WGS) entry which is preliminary data.</text>
</comment>
<reference evidence="2 3" key="1">
    <citation type="journal article" date="2018" name="Arch. Microbiol.">
        <title>New insights into the metabolic potential of the phototrophic purple bacterium Rhodopila globiformis DSM 161(T) from its draft genome sequence and evidence for a vanadium-dependent nitrogenase.</title>
        <authorList>
            <person name="Imhoff J.F."/>
            <person name="Rahn T."/>
            <person name="Kunzel S."/>
            <person name="Neulinger S.C."/>
        </authorList>
    </citation>
    <scope>NUCLEOTIDE SEQUENCE [LARGE SCALE GENOMIC DNA]</scope>
    <source>
        <strain evidence="2 3">DSM 161</strain>
    </source>
</reference>
<keyword evidence="3" id="KW-1185">Reference proteome</keyword>
<protein>
    <submittedName>
        <fullName evidence="2">Uncharacterized protein</fullName>
    </submittedName>
</protein>